<organism evidence="2 3">
    <name type="scientific">Trametes pubescens</name>
    <name type="common">White-rot fungus</name>
    <dbReference type="NCBI Taxonomy" id="154538"/>
    <lineage>
        <taxon>Eukaryota</taxon>
        <taxon>Fungi</taxon>
        <taxon>Dikarya</taxon>
        <taxon>Basidiomycota</taxon>
        <taxon>Agaricomycotina</taxon>
        <taxon>Agaricomycetes</taxon>
        <taxon>Polyporales</taxon>
        <taxon>Polyporaceae</taxon>
        <taxon>Trametes</taxon>
    </lineage>
</organism>
<accession>A0A1M2VDP0</accession>
<comment type="caution">
    <text evidence="2">The sequence shown here is derived from an EMBL/GenBank/DDBJ whole genome shotgun (WGS) entry which is preliminary data.</text>
</comment>
<protein>
    <submittedName>
        <fullName evidence="2">Uncharacterized protein</fullName>
    </submittedName>
</protein>
<keyword evidence="3" id="KW-1185">Reference proteome</keyword>
<evidence type="ECO:0000313" key="2">
    <source>
        <dbReference type="EMBL" id="OJT05771.1"/>
    </source>
</evidence>
<name>A0A1M2VDP0_TRAPU</name>
<sequence length="117" mass="11910">MMGSGGSGLTLSESTFSKEVQCARGPRRSRSRVHDAGRGGCGEVVDVRKRLDNPGLGNGEVGGEPSGLRGDDAWDVMLAVLGKIGSFRPVFVSAQSRHGSPAAGGANVGMADAQAVN</sequence>
<dbReference type="Proteomes" id="UP000184267">
    <property type="component" value="Unassembled WGS sequence"/>
</dbReference>
<feature type="region of interest" description="Disordered" evidence="1">
    <location>
        <begin position="1"/>
        <end position="39"/>
    </location>
</feature>
<gene>
    <name evidence="2" type="ORF">TRAPUB_3379</name>
</gene>
<evidence type="ECO:0000313" key="3">
    <source>
        <dbReference type="Proteomes" id="UP000184267"/>
    </source>
</evidence>
<reference evidence="2 3" key="1">
    <citation type="submission" date="2016-10" db="EMBL/GenBank/DDBJ databases">
        <title>Genome sequence of the basidiomycete white-rot fungus Trametes pubescens.</title>
        <authorList>
            <person name="Makela M.R."/>
            <person name="Granchi Z."/>
            <person name="Peng M."/>
            <person name="De Vries R.P."/>
            <person name="Grigoriev I."/>
            <person name="Riley R."/>
            <person name="Hilden K."/>
        </authorList>
    </citation>
    <scope>NUCLEOTIDE SEQUENCE [LARGE SCALE GENOMIC DNA]</scope>
    <source>
        <strain evidence="2 3">FBCC735</strain>
    </source>
</reference>
<dbReference type="EMBL" id="MNAD01001387">
    <property type="protein sequence ID" value="OJT05771.1"/>
    <property type="molecule type" value="Genomic_DNA"/>
</dbReference>
<feature type="region of interest" description="Disordered" evidence="1">
    <location>
        <begin position="97"/>
        <end position="117"/>
    </location>
</feature>
<dbReference type="AlphaFoldDB" id="A0A1M2VDP0"/>
<proteinExistence type="predicted"/>
<evidence type="ECO:0000256" key="1">
    <source>
        <dbReference type="SAM" id="MobiDB-lite"/>
    </source>
</evidence>